<accession>A0A1G4IGH2</accession>
<feature type="compositionally biased region" description="Basic and acidic residues" evidence="7">
    <location>
        <begin position="296"/>
        <end position="309"/>
    </location>
</feature>
<dbReference type="Pfam" id="PF04189">
    <property type="entry name" value="Gcd10p"/>
    <property type="match status" value="1"/>
</dbReference>
<evidence type="ECO:0000256" key="5">
    <source>
        <dbReference type="ARBA" id="ARBA00023242"/>
    </source>
</evidence>
<comment type="similarity">
    <text evidence="2 6">Belongs to the TRM6/GCD10 family.</text>
</comment>
<dbReference type="GeneID" id="92376814"/>
<keyword evidence="4 6" id="KW-0819">tRNA processing</keyword>
<gene>
    <name evidence="8" type="ORF">TEOVI_000287400</name>
</gene>
<reference evidence="8" key="1">
    <citation type="submission" date="2016-09" db="EMBL/GenBank/DDBJ databases">
        <authorList>
            <person name="Hebert L."/>
            <person name="Moumen B."/>
        </authorList>
    </citation>
    <scope>NUCLEOTIDE SEQUENCE [LARGE SCALE GENOMIC DNA]</scope>
    <source>
        <strain evidence="8">OVI</strain>
    </source>
</reference>
<dbReference type="GO" id="GO:0005634">
    <property type="term" value="C:nucleus"/>
    <property type="evidence" value="ECO:0007669"/>
    <property type="project" value="UniProtKB-SubCell"/>
</dbReference>
<dbReference type="GO" id="GO:0031515">
    <property type="term" value="C:tRNA (m1A) methyltransferase complex"/>
    <property type="evidence" value="ECO:0007669"/>
    <property type="project" value="UniProtKB-UniRule"/>
</dbReference>
<evidence type="ECO:0000256" key="1">
    <source>
        <dbReference type="ARBA" id="ARBA00004123"/>
    </source>
</evidence>
<dbReference type="PANTHER" id="PTHR12945">
    <property type="entry name" value="TRANSLATION INITIATION FACTOR EIF3-RELATED"/>
    <property type="match status" value="1"/>
</dbReference>
<evidence type="ECO:0000256" key="7">
    <source>
        <dbReference type="SAM" id="MobiDB-lite"/>
    </source>
</evidence>
<evidence type="ECO:0000256" key="4">
    <source>
        <dbReference type="ARBA" id="ARBA00022694"/>
    </source>
</evidence>
<proteinExistence type="inferred from homology"/>
<sequence>MMGDAGSFCKRGPEDFKVGVPDNAVRSEGRITLGDYVMITGGGMKRIVHVQAGGKLRLGSSGSVQLDKLAGVRFGEVVYYDPRSRVFVPTNDYPDLDITTLEEHIEDGRDNRHLVDENKSQVLSNEEIAEMRREKGVDVFLNTLVEKSATFHAKTAYSQEKYLRKKKKRYGVLYKIERVTPDGVAETYLPTINPTDVEPESRVLRLRADTLALILHHSDVHSGSRVIVYDKTNGHLEAALLTRLGSDGIIFQIMDRTAQPNMFPSQTMGIENVRELWKAVPRNAAFLRGEEDTENEEKATEKVNKRGKEGGSEVSQWLRGIDARRMLQERPADSLIIVDDEDDAPAALDDLLPFVALNGHIVVHSPFLEDLTALFTKLRGECVNICISEVWCRHHQVLPNRTHPTVRMSTASGYLLTAIKVNESTINCSGAGAPQSPIEEVTPSVPAEVPAVDGRLSRKHPRAQENGEQEGNLSDS</sequence>
<dbReference type="InterPro" id="IPR018247">
    <property type="entry name" value="EF_Hand_1_Ca_BS"/>
</dbReference>
<keyword evidence="5 6" id="KW-0539">Nucleus</keyword>
<comment type="caution">
    <text evidence="8">The sequence shown here is derived from an EMBL/GenBank/DDBJ whole genome shotgun (WGS) entry which is preliminary data.</text>
</comment>
<evidence type="ECO:0000256" key="6">
    <source>
        <dbReference type="PIRNR" id="PIRNR038170"/>
    </source>
</evidence>
<feature type="region of interest" description="Disordered" evidence="7">
    <location>
        <begin position="290"/>
        <end position="309"/>
    </location>
</feature>
<evidence type="ECO:0000313" key="9">
    <source>
        <dbReference type="Proteomes" id="UP000195570"/>
    </source>
</evidence>
<dbReference type="PANTHER" id="PTHR12945:SF0">
    <property type="entry name" value="TRNA (ADENINE(58)-N(1))-METHYLTRANSFERASE NON-CATALYTIC SUBUNIT TRM6"/>
    <property type="match status" value="1"/>
</dbReference>
<evidence type="ECO:0000256" key="3">
    <source>
        <dbReference type="ARBA" id="ARBA00021704"/>
    </source>
</evidence>
<dbReference type="EMBL" id="CZPT02001617">
    <property type="protein sequence ID" value="SCU71293.1"/>
    <property type="molecule type" value="Genomic_DNA"/>
</dbReference>
<comment type="subcellular location">
    <subcellularLocation>
        <location evidence="1 6">Nucleus</location>
    </subcellularLocation>
</comment>
<keyword evidence="9" id="KW-1185">Reference proteome</keyword>
<comment type="subunit">
    <text evidence="6">Heterotetramer.</text>
</comment>
<dbReference type="InterPro" id="IPR017423">
    <property type="entry name" value="TRM6"/>
</dbReference>
<evidence type="ECO:0000256" key="2">
    <source>
        <dbReference type="ARBA" id="ARBA00008320"/>
    </source>
</evidence>
<name>A0A1G4IGH2_TRYEQ</name>
<dbReference type="PIRSF" id="PIRSF038170">
    <property type="entry name" value="tRNA_m1A_mtfrase"/>
    <property type="match status" value="1"/>
</dbReference>
<dbReference type="GO" id="GO:0030488">
    <property type="term" value="P:tRNA methylation"/>
    <property type="evidence" value="ECO:0007669"/>
    <property type="project" value="InterPro"/>
</dbReference>
<dbReference type="RefSeq" id="XP_067081974.1">
    <property type="nucleotide sequence ID" value="XM_067225873.1"/>
</dbReference>
<dbReference type="VEuPathDB" id="TriTrypDB:TEOVI_000287400"/>
<dbReference type="InterPro" id="IPR029063">
    <property type="entry name" value="SAM-dependent_MTases_sf"/>
</dbReference>
<comment type="function">
    <text evidence="6">Substrate-binding subunit of tRNA (adenine-N1-)-methyltransferase, which catalyzes the formation of N1-methyladenine at position 58 (m1A58) in initiator methionyl-tRNA.</text>
</comment>
<dbReference type="Gene3D" id="3.40.50.150">
    <property type="entry name" value="Vaccinia Virus protein VP39"/>
    <property type="match status" value="1"/>
</dbReference>
<dbReference type="Proteomes" id="UP000195570">
    <property type="component" value="Unassembled WGS sequence"/>
</dbReference>
<organism evidence="8 9">
    <name type="scientific">Trypanosoma equiperdum</name>
    <dbReference type="NCBI Taxonomy" id="5694"/>
    <lineage>
        <taxon>Eukaryota</taxon>
        <taxon>Discoba</taxon>
        <taxon>Euglenozoa</taxon>
        <taxon>Kinetoplastea</taxon>
        <taxon>Metakinetoplastina</taxon>
        <taxon>Trypanosomatida</taxon>
        <taxon>Trypanosomatidae</taxon>
        <taxon>Trypanosoma</taxon>
    </lineage>
</organism>
<protein>
    <recommendedName>
        <fullName evidence="3 6">tRNA (adenine(58)-N(1))-methyltransferase non-catalytic subunit TRM6</fullName>
    </recommendedName>
</protein>
<evidence type="ECO:0000313" key="8">
    <source>
        <dbReference type="EMBL" id="SCU71293.1"/>
    </source>
</evidence>
<feature type="region of interest" description="Disordered" evidence="7">
    <location>
        <begin position="430"/>
        <end position="476"/>
    </location>
</feature>
<dbReference type="AlphaFoldDB" id="A0A1G4IGH2"/>
<dbReference type="PROSITE" id="PS00018">
    <property type="entry name" value="EF_HAND_1"/>
    <property type="match status" value="1"/>
</dbReference>